<dbReference type="PROSITE" id="PS50011">
    <property type="entry name" value="PROTEIN_KINASE_DOM"/>
    <property type="match status" value="1"/>
</dbReference>
<comment type="subcellular location">
    <subcellularLocation>
        <location evidence="8">Nucleus</location>
    </subcellularLocation>
</comment>
<keyword evidence="5 8" id="KW-0067">ATP-binding</keyword>
<dbReference type="PANTHER" id="PTHR24054:SF0">
    <property type="entry name" value="CASEIN KINASE II SUBUNIT ALPHA"/>
    <property type="match status" value="1"/>
</dbReference>
<comment type="subunit">
    <text evidence="8">Heterotetramer.</text>
</comment>
<keyword evidence="1 8" id="KW-0723">Serine/threonine-protein kinase</keyword>
<feature type="compositionally biased region" description="Polar residues" evidence="9">
    <location>
        <begin position="742"/>
        <end position="756"/>
    </location>
</feature>
<dbReference type="GO" id="GO:0004674">
    <property type="term" value="F:protein serine/threonine kinase activity"/>
    <property type="evidence" value="ECO:0007669"/>
    <property type="project" value="UniProtKB-UniRule"/>
</dbReference>
<keyword evidence="3 8" id="KW-0547">Nucleotide-binding</keyword>
<feature type="compositionally biased region" description="Polar residues" evidence="9">
    <location>
        <begin position="767"/>
        <end position="785"/>
    </location>
</feature>
<feature type="region of interest" description="Disordered" evidence="9">
    <location>
        <begin position="812"/>
        <end position="831"/>
    </location>
</feature>
<keyword evidence="2 8" id="KW-0808">Transferase</keyword>
<dbReference type="GO" id="GO:0005524">
    <property type="term" value="F:ATP binding"/>
    <property type="evidence" value="ECO:0007669"/>
    <property type="project" value="UniProtKB-UniRule"/>
</dbReference>
<proteinExistence type="inferred from homology"/>
<dbReference type="InterPro" id="IPR000719">
    <property type="entry name" value="Prot_kinase_dom"/>
</dbReference>
<evidence type="ECO:0000313" key="12">
    <source>
        <dbReference type="Proteomes" id="UP001211907"/>
    </source>
</evidence>
<feature type="compositionally biased region" description="Polar residues" evidence="9">
    <location>
        <begin position="669"/>
        <end position="697"/>
    </location>
</feature>
<dbReference type="SMART" id="SM00220">
    <property type="entry name" value="S_TKc"/>
    <property type="match status" value="1"/>
</dbReference>
<dbReference type="SUPFAM" id="SSF56112">
    <property type="entry name" value="Protein kinase-like (PK-like)"/>
    <property type="match status" value="1"/>
</dbReference>
<evidence type="ECO:0000256" key="7">
    <source>
        <dbReference type="ARBA" id="ARBA00048679"/>
    </source>
</evidence>
<comment type="caution">
    <text evidence="11">The sequence shown here is derived from an EMBL/GenBank/DDBJ whole genome shotgun (WGS) entry which is preliminary data.</text>
</comment>
<keyword evidence="12" id="KW-1185">Reference proteome</keyword>
<feature type="region of interest" description="Disordered" evidence="9">
    <location>
        <begin position="112"/>
        <end position="162"/>
    </location>
</feature>
<evidence type="ECO:0000256" key="1">
    <source>
        <dbReference type="ARBA" id="ARBA00022527"/>
    </source>
</evidence>
<dbReference type="GO" id="GO:0106310">
    <property type="term" value="F:protein serine kinase activity"/>
    <property type="evidence" value="ECO:0007669"/>
    <property type="project" value="UniProtKB-UniRule"/>
</dbReference>
<gene>
    <name evidence="11" type="ORF">HK100_008696</name>
</gene>
<dbReference type="PROSITE" id="PS00108">
    <property type="entry name" value="PROTEIN_KINASE_ST"/>
    <property type="match status" value="1"/>
</dbReference>
<dbReference type="Pfam" id="PF00069">
    <property type="entry name" value="Pkinase"/>
    <property type="match status" value="1"/>
</dbReference>
<feature type="compositionally biased region" description="Low complexity" evidence="9">
    <location>
        <begin position="43"/>
        <end position="74"/>
    </location>
</feature>
<dbReference type="CDD" id="cd14132">
    <property type="entry name" value="STKc_CK2_alpha"/>
    <property type="match status" value="1"/>
</dbReference>
<feature type="compositionally biased region" description="Polar residues" evidence="9">
    <location>
        <begin position="713"/>
        <end position="732"/>
    </location>
</feature>
<feature type="region of interest" description="Disordered" evidence="9">
    <location>
        <begin position="43"/>
        <end position="75"/>
    </location>
</feature>
<feature type="compositionally biased region" description="Low complexity" evidence="9">
    <location>
        <begin position="138"/>
        <end position="152"/>
    </location>
</feature>
<dbReference type="InterPro" id="IPR011009">
    <property type="entry name" value="Kinase-like_dom_sf"/>
</dbReference>
<feature type="non-terminal residue" evidence="11">
    <location>
        <position position="831"/>
    </location>
</feature>
<evidence type="ECO:0000259" key="10">
    <source>
        <dbReference type="PROSITE" id="PS50011"/>
    </source>
</evidence>
<dbReference type="PANTHER" id="PTHR24054">
    <property type="entry name" value="CASEIN KINASE II SUBUNIT ALPHA"/>
    <property type="match status" value="1"/>
</dbReference>
<dbReference type="Proteomes" id="UP001211907">
    <property type="component" value="Unassembled WGS sequence"/>
</dbReference>
<sequence length="831" mass="89279">LGISTDWAAADLVLEPNAAFERGETVLGKGKYSVVYDCIRSPQPHSNSHSHSHSSSLASARSPNPRASSASAPHPHSKPFLLSSLLPSLALASDSSILAVIHDSWTRLFPPVDPHDDPNNNNLDLDDNEELDIPHPDTFTLPPTAAAAAASTPTPPSPAHPPSFLSALASLALFVKQHAPQPILSQAERIDGPERADQADRLFEYAPPNLNSEASVSTASKSHRPSAISTALSSFYKRSPSSSTVLTPISPTIVGATTTISNAYPTPFTPRRTLTANQQEQYVIKLFRPDKTAKLKREVLILKILSGVPNIVQFVDVILDPATGSPGIVCRRAGNADWREFYPTLTYPDIRFWIRELVKALAYTHAHGIIHRDVKPHNICMDPYSRTLTLIDFGLADFYTPTRNDLNLRVASRFYKPPEILLGNRYYDYSFDMWGVGCILAGMIFRREVFFRGEDDADQLRQIANVLGTQAMHAYIATYNLSPPGGLPVDLLRRISPPVAWYEFVDWSNGDVARDAALEVLDGLLVFDHWKRWTADECLEHEFFRIMDDFPDVAAVDGAAAAAEEANSAASLTASAAELADDSEAAAETDVFVIDDNIESSPASPSTPATSSSTRASIVSATLSFISNSINGTDRDQRASAISSRLADTSRPTSLIHSENTAGGDRRASSNSQTAASRLSSILNDSFGGNSHNAENPSSGGGGGGSGSLRPRANSQSITDRPSSILSETIMSENGRRAFSNGPETNSRPASISNGSEPAIGAVRPRANSNVTDRPSSILNDNIGNNNSLRTSGNFQNEGAAFVPVSILKDVGKHTSGNSQLSNSSSSRLAS</sequence>
<comment type="catalytic activity">
    <reaction evidence="6 8">
        <text>L-threonyl-[protein] + ATP = O-phospho-L-threonyl-[protein] + ADP + H(+)</text>
        <dbReference type="Rhea" id="RHEA:46608"/>
        <dbReference type="Rhea" id="RHEA-COMP:11060"/>
        <dbReference type="Rhea" id="RHEA-COMP:11605"/>
        <dbReference type="ChEBI" id="CHEBI:15378"/>
        <dbReference type="ChEBI" id="CHEBI:30013"/>
        <dbReference type="ChEBI" id="CHEBI:30616"/>
        <dbReference type="ChEBI" id="CHEBI:61977"/>
        <dbReference type="ChEBI" id="CHEBI:456216"/>
        <dbReference type="EC" id="2.7.11.1"/>
    </reaction>
</comment>
<dbReference type="Gene3D" id="1.10.510.10">
    <property type="entry name" value="Transferase(Phosphotransferase) domain 1"/>
    <property type="match status" value="1"/>
</dbReference>
<name>A0AAD5SN77_9FUNG</name>
<evidence type="ECO:0000256" key="9">
    <source>
        <dbReference type="SAM" id="MobiDB-lite"/>
    </source>
</evidence>
<dbReference type="InterPro" id="IPR008271">
    <property type="entry name" value="Ser/Thr_kinase_AS"/>
</dbReference>
<comment type="function">
    <text evidence="8">Catalytic subunit of a constitutively active serine/threonine-protein kinase complex that phosphorylates a large number of substrates containing acidic residues C-terminal to the phosphorylated serine or threonine.</text>
</comment>
<comment type="catalytic activity">
    <reaction evidence="7 8">
        <text>L-seryl-[protein] + ATP = O-phospho-L-seryl-[protein] + ADP + H(+)</text>
        <dbReference type="Rhea" id="RHEA:17989"/>
        <dbReference type="Rhea" id="RHEA-COMP:9863"/>
        <dbReference type="Rhea" id="RHEA-COMP:11604"/>
        <dbReference type="ChEBI" id="CHEBI:15378"/>
        <dbReference type="ChEBI" id="CHEBI:29999"/>
        <dbReference type="ChEBI" id="CHEBI:30616"/>
        <dbReference type="ChEBI" id="CHEBI:83421"/>
        <dbReference type="ChEBI" id="CHEBI:456216"/>
        <dbReference type="EC" id="2.7.11.1"/>
    </reaction>
</comment>
<dbReference type="GO" id="GO:0005956">
    <property type="term" value="C:protein kinase CK2 complex"/>
    <property type="evidence" value="ECO:0007669"/>
    <property type="project" value="TreeGrafter"/>
</dbReference>
<feature type="compositionally biased region" description="Low complexity" evidence="9">
    <location>
        <begin position="816"/>
        <end position="831"/>
    </location>
</feature>
<protein>
    <recommendedName>
        <fullName evidence="8">Casein kinase II subunit alpha</fullName>
        <shortName evidence="8">CK II alpha</shortName>
        <ecNumber evidence="8">2.7.11.1</ecNumber>
    </recommendedName>
</protein>
<evidence type="ECO:0000256" key="2">
    <source>
        <dbReference type="ARBA" id="ARBA00022679"/>
    </source>
</evidence>
<keyword evidence="4 8" id="KW-0418">Kinase</keyword>
<evidence type="ECO:0000256" key="3">
    <source>
        <dbReference type="ARBA" id="ARBA00022741"/>
    </source>
</evidence>
<dbReference type="InterPro" id="IPR045216">
    <property type="entry name" value="CK2_alpha"/>
</dbReference>
<reference evidence="11" key="1">
    <citation type="submission" date="2020-05" db="EMBL/GenBank/DDBJ databases">
        <title>Phylogenomic resolution of chytrid fungi.</title>
        <authorList>
            <person name="Stajich J.E."/>
            <person name="Amses K."/>
            <person name="Simmons R."/>
            <person name="Seto K."/>
            <person name="Myers J."/>
            <person name="Bonds A."/>
            <person name="Quandt C.A."/>
            <person name="Barry K."/>
            <person name="Liu P."/>
            <person name="Grigoriev I."/>
            <person name="Longcore J.E."/>
            <person name="James T.Y."/>
        </authorList>
    </citation>
    <scope>NUCLEOTIDE SEQUENCE</scope>
    <source>
        <strain evidence="11">JEL0513</strain>
    </source>
</reference>
<evidence type="ECO:0000256" key="5">
    <source>
        <dbReference type="ARBA" id="ARBA00022840"/>
    </source>
</evidence>
<dbReference type="EMBL" id="JADGJH010004278">
    <property type="protein sequence ID" value="KAJ3086439.1"/>
    <property type="molecule type" value="Genomic_DNA"/>
</dbReference>
<organism evidence="11 12">
    <name type="scientific">Physocladia obscura</name>
    <dbReference type="NCBI Taxonomy" id="109957"/>
    <lineage>
        <taxon>Eukaryota</taxon>
        <taxon>Fungi</taxon>
        <taxon>Fungi incertae sedis</taxon>
        <taxon>Chytridiomycota</taxon>
        <taxon>Chytridiomycota incertae sedis</taxon>
        <taxon>Chytridiomycetes</taxon>
        <taxon>Chytridiales</taxon>
        <taxon>Chytriomycetaceae</taxon>
        <taxon>Physocladia</taxon>
    </lineage>
</organism>
<dbReference type="EC" id="2.7.11.1" evidence="8"/>
<evidence type="ECO:0000256" key="4">
    <source>
        <dbReference type="ARBA" id="ARBA00022777"/>
    </source>
</evidence>
<evidence type="ECO:0000256" key="6">
    <source>
        <dbReference type="ARBA" id="ARBA00047899"/>
    </source>
</evidence>
<feature type="region of interest" description="Disordered" evidence="9">
    <location>
        <begin position="634"/>
        <end position="785"/>
    </location>
</feature>
<keyword evidence="8" id="KW-0539">Nucleus</keyword>
<evidence type="ECO:0000256" key="8">
    <source>
        <dbReference type="RuleBase" id="RU369118"/>
    </source>
</evidence>
<feature type="non-terminal residue" evidence="11">
    <location>
        <position position="1"/>
    </location>
</feature>
<dbReference type="AlphaFoldDB" id="A0AAD5SN77"/>
<comment type="similarity">
    <text evidence="8">Belongs to the protein kinase superfamily. Ser/Thr protein kinase family. CK2 subfamily.</text>
</comment>
<dbReference type="GO" id="GO:0051726">
    <property type="term" value="P:regulation of cell cycle"/>
    <property type="evidence" value="ECO:0007669"/>
    <property type="project" value="TreeGrafter"/>
</dbReference>
<accession>A0AAD5SN77</accession>
<dbReference type="GO" id="GO:0005829">
    <property type="term" value="C:cytosol"/>
    <property type="evidence" value="ECO:0007669"/>
    <property type="project" value="TreeGrafter"/>
</dbReference>
<dbReference type="GO" id="GO:0006357">
    <property type="term" value="P:regulation of transcription by RNA polymerase II"/>
    <property type="evidence" value="ECO:0007669"/>
    <property type="project" value="UniProtKB-ARBA"/>
</dbReference>
<feature type="compositionally biased region" description="Polar residues" evidence="9">
    <location>
        <begin position="640"/>
        <end position="661"/>
    </location>
</feature>
<evidence type="ECO:0000313" key="11">
    <source>
        <dbReference type="EMBL" id="KAJ3086439.1"/>
    </source>
</evidence>
<feature type="domain" description="Protein kinase" evidence="10">
    <location>
        <begin position="246"/>
        <end position="544"/>
    </location>
</feature>
<dbReference type="GO" id="GO:0005730">
    <property type="term" value="C:nucleolus"/>
    <property type="evidence" value="ECO:0007669"/>
    <property type="project" value="UniProtKB-ARBA"/>
</dbReference>
<dbReference type="Gene3D" id="3.30.200.20">
    <property type="entry name" value="Phosphorylase Kinase, domain 1"/>
    <property type="match status" value="1"/>
</dbReference>
<dbReference type="FunFam" id="1.10.510.10:FF:000459">
    <property type="entry name" value="Casein kinase II subunit alpha"/>
    <property type="match status" value="1"/>
</dbReference>